<name>A0A841BJR1_9ACTN</name>
<dbReference type="EMBL" id="JACHMN010000002">
    <property type="protein sequence ID" value="MBB5867875.1"/>
    <property type="molecule type" value="Genomic_DNA"/>
</dbReference>
<comment type="caution">
    <text evidence="3">The sequence shown here is derived from an EMBL/GenBank/DDBJ whole genome shotgun (WGS) entry which is preliminary data.</text>
</comment>
<keyword evidence="4" id="KW-1185">Reference proteome</keyword>
<accession>A0A841BJR1</accession>
<dbReference type="Gene3D" id="1.10.1740.10">
    <property type="match status" value="1"/>
</dbReference>
<evidence type="ECO:0000313" key="3">
    <source>
        <dbReference type="EMBL" id="MBB5867875.1"/>
    </source>
</evidence>
<proteinExistence type="predicted"/>
<organism evidence="3 4">
    <name type="scientific">Allocatelliglobosispora scoriae</name>
    <dbReference type="NCBI Taxonomy" id="643052"/>
    <lineage>
        <taxon>Bacteria</taxon>
        <taxon>Bacillati</taxon>
        <taxon>Actinomycetota</taxon>
        <taxon>Actinomycetes</taxon>
        <taxon>Micromonosporales</taxon>
        <taxon>Micromonosporaceae</taxon>
        <taxon>Allocatelliglobosispora</taxon>
    </lineage>
</organism>
<keyword evidence="2" id="KW-1133">Transmembrane helix</keyword>
<dbReference type="GO" id="GO:0006352">
    <property type="term" value="P:DNA-templated transcription initiation"/>
    <property type="evidence" value="ECO:0007669"/>
    <property type="project" value="InterPro"/>
</dbReference>
<dbReference type="GO" id="GO:0003700">
    <property type="term" value="F:DNA-binding transcription factor activity"/>
    <property type="evidence" value="ECO:0007669"/>
    <property type="project" value="InterPro"/>
</dbReference>
<feature type="transmembrane region" description="Helical" evidence="2">
    <location>
        <begin position="156"/>
        <end position="178"/>
    </location>
</feature>
<protein>
    <recommendedName>
        <fullName evidence="5">RNA polymerase sigma-70 region 2 domain-containing protein</fullName>
    </recommendedName>
</protein>
<feature type="region of interest" description="Disordered" evidence="1">
    <location>
        <begin position="376"/>
        <end position="400"/>
    </location>
</feature>
<evidence type="ECO:0000313" key="4">
    <source>
        <dbReference type="Proteomes" id="UP000587527"/>
    </source>
</evidence>
<dbReference type="Proteomes" id="UP000587527">
    <property type="component" value="Unassembled WGS sequence"/>
</dbReference>
<keyword evidence="2" id="KW-0812">Transmembrane</keyword>
<gene>
    <name evidence="3" type="ORF">F4553_001254</name>
</gene>
<sequence>MTFDEFVAQRSGGLLRFAMVVTCDGRFAEDVVQNALVRASGTWHRIAAMERPESYLRAMVVTEYLSWRRRAHRLQPVSGPAIDHGGEAELIRRVVELPPRERTVIALRFFDGRGGAETADVALPRALEQIAAQAPDPSALQARLADRIRAHRQRRAVLATAGLLTGGAVIGIPTASALRVPAPPESTATTAPLGLRPTWVPDGLVAYSRSASVDDLYSEQRWTAPQDDAALLGGTSPPTRLSLWVGRISTVPDRPLTAPLFDTPNTTVGGRPARSGPPHLLKWLITDDILAGVAATRRDDLDLHRLAESMVDDDRAVCEVAMHAGWLPTVVARGQSLPLTRKVHVWGTSRHWVQELTFADRLITIRLASTPGALDESGLRQPFEPTMLRGRPGRIRHVPGGSGVEKHVEIRFDLPDDRYAQVTCHIPVDDPVALRSTAIRIAEELSIGPNPDLRWLGRPLP</sequence>
<dbReference type="RefSeq" id="WP_184833363.1">
    <property type="nucleotide sequence ID" value="NZ_JACHMN010000002.1"/>
</dbReference>
<dbReference type="SUPFAM" id="SSF88946">
    <property type="entry name" value="Sigma2 domain of RNA polymerase sigma factors"/>
    <property type="match status" value="1"/>
</dbReference>
<reference evidence="3 4" key="1">
    <citation type="submission" date="2020-08" db="EMBL/GenBank/DDBJ databases">
        <title>Sequencing the genomes of 1000 actinobacteria strains.</title>
        <authorList>
            <person name="Klenk H.-P."/>
        </authorList>
    </citation>
    <scope>NUCLEOTIDE SEQUENCE [LARGE SCALE GENOMIC DNA]</scope>
    <source>
        <strain evidence="3 4">DSM 45362</strain>
    </source>
</reference>
<evidence type="ECO:0000256" key="1">
    <source>
        <dbReference type="SAM" id="MobiDB-lite"/>
    </source>
</evidence>
<dbReference type="InterPro" id="IPR013325">
    <property type="entry name" value="RNA_pol_sigma_r2"/>
</dbReference>
<evidence type="ECO:0008006" key="5">
    <source>
        <dbReference type="Google" id="ProtNLM"/>
    </source>
</evidence>
<evidence type="ECO:0000256" key="2">
    <source>
        <dbReference type="SAM" id="Phobius"/>
    </source>
</evidence>
<keyword evidence="2" id="KW-0472">Membrane</keyword>
<dbReference type="AlphaFoldDB" id="A0A841BJR1"/>